<evidence type="ECO:0000256" key="6">
    <source>
        <dbReference type="ARBA" id="ARBA00022989"/>
    </source>
</evidence>
<dbReference type="GO" id="GO:0000422">
    <property type="term" value="P:autophagy of mitochondrion"/>
    <property type="evidence" value="ECO:0007669"/>
    <property type="project" value="TreeGrafter"/>
</dbReference>
<keyword evidence="7 10" id="KW-0072">Autophagy</keyword>
<proteinExistence type="inferred from homology"/>
<dbReference type="GO" id="GO:0061709">
    <property type="term" value="P:reticulophagy"/>
    <property type="evidence" value="ECO:0007669"/>
    <property type="project" value="TreeGrafter"/>
</dbReference>
<evidence type="ECO:0000256" key="7">
    <source>
        <dbReference type="ARBA" id="ARBA00023006"/>
    </source>
</evidence>
<keyword evidence="5 10" id="KW-0812">Transmembrane</keyword>
<evidence type="ECO:0000256" key="4">
    <source>
        <dbReference type="ARBA" id="ARBA00022448"/>
    </source>
</evidence>
<keyword evidence="8 10" id="KW-0445">Lipid transport</keyword>
<dbReference type="GO" id="GO:0034045">
    <property type="term" value="C:phagophore assembly site membrane"/>
    <property type="evidence" value="ECO:0007669"/>
    <property type="project" value="UniProtKB-SubCell"/>
</dbReference>
<evidence type="ECO:0000313" key="11">
    <source>
        <dbReference type="EMBL" id="CAE0112274.1"/>
    </source>
</evidence>
<evidence type="ECO:0000256" key="10">
    <source>
        <dbReference type="RuleBase" id="RU364027"/>
    </source>
</evidence>
<dbReference type="GO" id="GO:0006869">
    <property type="term" value="P:lipid transport"/>
    <property type="evidence" value="ECO:0007669"/>
    <property type="project" value="UniProtKB-KW"/>
</dbReference>
<dbReference type="GO" id="GO:0034727">
    <property type="term" value="P:piecemeal microautophagy of the nucleus"/>
    <property type="evidence" value="ECO:0007669"/>
    <property type="project" value="TreeGrafter"/>
</dbReference>
<evidence type="ECO:0000256" key="5">
    <source>
        <dbReference type="ARBA" id="ARBA00022692"/>
    </source>
</evidence>
<comment type="caution">
    <text evidence="10">Lacks conserved residue(s) required for the propagation of feature annotation.</text>
</comment>
<keyword evidence="9 10" id="KW-0472">Membrane</keyword>
<gene>
    <name evidence="11" type="ORF">HERI1096_LOCUS12934</name>
</gene>
<feature type="transmembrane region" description="Helical" evidence="10">
    <location>
        <begin position="188"/>
        <end position="210"/>
    </location>
</feature>
<accession>A0A7S3ASR8</accession>
<reference evidence="11" key="1">
    <citation type="submission" date="2021-01" db="EMBL/GenBank/DDBJ databases">
        <authorList>
            <person name="Corre E."/>
            <person name="Pelletier E."/>
            <person name="Niang G."/>
            <person name="Scheremetjew M."/>
            <person name="Finn R."/>
            <person name="Kale V."/>
            <person name="Holt S."/>
            <person name="Cochrane G."/>
            <person name="Meng A."/>
            <person name="Brown T."/>
            <person name="Cohen L."/>
        </authorList>
    </citation>
    <scope>NUCLEOTIDE SEQUENCE</scope>
    <source>
        <strain evidence="11">CCMP281</strain>
    </source>
</reference>
<dbReference type="GO" id="GO:0034497">
    <property type="term" value="P:protein localization to phagophore assembly site"/>
    <property type="evidence" value="ECO:0007669"/>
    <property type="project" value="TreeGrafter"/>
</dbReference>
<dbReference type="Pfam" id="PF04109">
    <property type="entry name" value="ATG9"/>
    <property type="match status" value="1"/>
</dbReference>
<evidence type="ECO:0000256" key="1">
    <source>
        <dbReference type="ARBA" id="ARBA00004511"/>
    </source>
</evidence>
<dbReference type="EMBL" id="HBHX01023281">
    <property type="protein sequence ID" value="CAE0112274.1"/>
    <property type="molecule type" value="Transcribed_RNA"/>
</dbReference>
<evidence type="ECO:0000256" key="9">
    <source>
        <dbReference type="ARBA" id="ARBA00023136"/>
    </source>
</evidence>
<organism evidence="11">
    <name type="scientific">Haptolina ericina</name>
    <dbReference type="NCBI Taxonomy" id="156174"/>
    <lineage>
        <taxon>Eukaryota</taxon>
        <taxon>Haptista</taxon>
        <taxon>Haptophyta</taxon>
        <taxon>Prymnesiophyceae</taxon>
        <taxon>Prymnesiales</taxon>
        <taxon>Prymnesiaceae</taxon>
        <taxon>Haptolina</taxon>
    </lineage>
</organism>
<comment type="subcellular location">
    <subcellularLocation>
        <location evidence="1 10">Preautophagosomal structure membrane</location>
        <topology evidence="1 10">Multi-pass membrane protein</topology>
    </subcellularLocation>
</comment>
<name>A0A7S3ASR8_9EUKA</name>
<dbReference type="InterPro" id="IPR007241">
    <property type="entry name" value="Autophagy-rel_prot_9"/>
</dbReference>
<sequence length="498" mass="53901">MLIFFFLKHAEEWYRRPAASALSRDYSRHARWMMMEFNELPHVFEARMHASVADANAYIKQFPAPLVTLLARFVSFIVSSLAAVLLVLSLLNENILIYYRFPHEQLLGEAAAQRLGFNLLWWLAMFSTVLAISRSFSVEGAYPVVHIQPNALLESFSRHTHYMPEHWRGKAHTRHVYLEFRQLYQSRVVLLMHEILGCITAPFLLCFAFPSRSEQILEFIRNFTAYSEGVGHVCSFALFDFERHGDMRYGAPSAGLAEQRSCDGKMEKAYVNFRVHHPSWQDERGEALLDNVVGPGGAEATQVAAAAAAHCGMLTPPAPHPAALLQSGTAIARSATRAGACSTSGADLEANVAGGRSGFVGASTLGGESSLGASQLLLLSGSSQLLALAPHFGQSTVALGATSHAPQSIAALSSPSLNTAVVSAAASSEMRSQQLAADLYARVDQHYLAATPRSAGDVEAGIHSGRVHSRGFEGHVEGGAVGDSGNYELTSCSKTIEP</sequence>
<dbReference type="GO" id="GO:0005776">
    <property type="term" value="C:autophagosome"/>
    <property type="evidence" value="ECO:0007669"/>
    <property type="project" value="TreeGrafter"/>
</dbReference>
<evidence type="ECO:0000256" key="2">
    <source>
        <dbReference type="ARBA" id="ARBA00006185"/>
    </source>
</evidence>
<feature type="transmembrane region" description="Helical" evidence="10">
    <location>
        <begin position="69"/>
        <end position="91"/>
    </location>
</feature>
<keyword evidence="4 10" id="KW-0813">Transport</keyword>
<evidence type="ECO:0000256" key="3">
    <source>
        <dbReference type="ARBA" id="ARBA00018074"/>
    </source>
</evidence>
<dbReference type="AlphaFoldDB" id="A0A7S3ASR8"/>
<comment type="similarity">
    <text evidence="2 10">Belongs to the ATG9 family.</text>
</comment>
<dbReference type="PANTHER" id="PTHR13038:SF10">
    <property type="entry name" value="AUTOPHAGY-RELATED PROTEIN 9"/>
    <property type="match status" value="1"/>
</dbReference>
<protein>
    <recommendedName>
        <fullName evidence="3 10">Autophagy-related protein 9</fullName>
    </recommendedName>
</protein>
<comment type="function">
    <text evidence="10">Phospholipid scramblase involved in autophagy. Cycles between the preautophagosomal structure/phagophore assembly site (PAS) and the cytoplasmic vesicle pool and supplies membrane for the growing autophagosome. Lipid scramblase activity plays a key role in preautophagosomal structure/phagophore assembly by distributing the phospholipids that arrive through ATG2 from the cytoplasmic to the luminal leaflet of the bilayer, thereby driving autophagosomal membrane expansion.</text>
</comment>
<evidence type="ECO:0000256" key="8">
    <source>
        <dbReference type="ARBA" id="ARBA00023055"/>
    </source>
</evidence>
<dbReference type="PANTHER" id="PTHR13038">
    <property type="entry name" value="APG9 AUTOPHAGY 9"/>
    <property type="match status" value="1"/>
</dbReference>
<keyword evidence="6 10" id="KW-1133">Transmembrane helix</keyword>